<dbReference type="RefSeq" id="YP_010666992.1">
    <property type="nucleotide sequence ID" value="NC_070948.1"/>
</dbReference>
<evidence type="ECO:0000313" key="1">
    <source>
        <dbReference type="EMBL" id="QDF15381.1"/>
    </source>
</evidence>
<organism evidence="1 2">
    <name type="scientific">Gordonia phage Mollymur</name>
    <dbReference type="NCBI Taxonomy" id="2590895"/>
    <lineage>
        <taxon>Viruses</taxon>
        <taxon>Duplodnaviria</taxon>
        <taxon>Heunggongvirae</taxon>
        <taxon>Uroviricota</taxon>
        <taxon>Caudoviricetes</taxon>
        <taxon>Mollymurvirus</taxon>
        <taxon>Mollymurvirus mollymur</taxon>
    </lineage>
</organism>
<accession>A0A4Y6E9M7</accession>
<reference evidence="1 2" key="1">
    <citation type="submission" date="2019-05" db="EMBL/GenBank/DDBJ databases">
        <authorList>
            <person name="Murphy M.E."/>
            <person name="Alvaro L.E."/>
            <person name="Baker K.N."/>
            <person name="Baxter I.S."/>
            <person name="Brown M.R."/>
            <person name="Driscoll K.D."/>
            <person name="Elrubaie J.M."/>
            <person name="Feith S.L."/>
            <person name="Indihar D.F."/>
            <person name="Knoch V.T."/>
            <person name="Koirtyohann K.M."/>
            <person name="Kratz M.A."/>
            <person name="Lear A.H."/>
            <person name="Lindblom K.E."/>
            <person name="Marcus E.R."/>
            <person name="Sensor R."/>
            <person name="Sherman S.J."/>
            <person name="Swift V.R."/>
            <person name="White K.E."/>
            <person name="Wills S.J."/>
            <person name="Gatt S.M."/>
            <person name="Lohbauer S.A."/>
            <person name="Power T.R."/>
            <person name="Rosales K.A."/>
            <person name="Sisson B.M."/>
            <person name="Isern S."/>
            <person name="Michael S.F."/>
            <person name="Monti D.L."/>
            <person name="Garlena R.A."/>
            <person name="Russell D.A."/>
            <person name="Pope W.H."/>
            <person name="Jacobs-Sera D."/>
            <person name="Hatfull G.F."/>
        </authorList>
    </citation>
    <scope>NUCLEOTIDE SEQUENCE [LARGE SCALE GENOMIC DNA]</scope>
</reference>
<name>A0A4Y6E9M7_9CAUD</name>
<dbReference type="EMBL" id="MK977705">
    <property type="protein sequence ID" value="QDF15381.1"/>
    <property type="molecule type" value="Genomic_DNA"/>
</dbReference>
<evidence type="ECO:0000313" key="2">
    <source>
        <dbReference type="Proteomes" id="UP000319811"/>
    </source>
</evidence>
<dbReference type="Proteomes" id="UP000319811">
    <property type="component" value="Segment"/>
</dbReference>
<dbReference type="KEGG" id="vg:77943102"/>
<gene>
    <name evidence="1" type="primary">20</name>
    <name evidence="1" type="ORF">SEA_MOLLYMUR_20</name>
</gene>
<proteinExistence type="predicted"/>
<dbReference type="GeneID" id="77943102"/>
<keyword evidence="2" id="KW-1185">Reference proteome</keyword>
<protein>
    <recommendedName>
        <fullName evidence="3">Head-to-tail adaptor</fullName>
    </recommendedName>
</protein>
<evidence type="ECO:0008006" key="3">
    <source>
        <dbReference type="Google" id="ProtNLM"/>
    </source>
</evidence>
<sequence>MADFATADDVFDNAWDPISRDRLTWIEAKIVQAEGILKTEVPRLQNVAILSDLDRTNAKTAVVNAVLRFATNPKGLKREGVQDQSFERFEDARGGGLYFTDKELSWFRPTARRRIGNISVAPPKWGQV</sequence>